<feature type="non-terminal residue" evidence="2">
    <location>
        <position position="1"/>
    </location>
</feature>
<dbReference type="PANTHER" id="PTHR23355:SF9">
    <property type="entry name" value="DIS3-LIKE EXONUCLEASE 2"/>
    <property type="match status" value="1"/>
</dbReference>
<evidence type="ECO:0000313" key="3">
    <source>
        <dbReference type="Proteomes" id="UP001177023"/>
    </source>
</evidence>
<name>A0AA36D2M9_9BILA</name>
<dbReference type="SUPFAM" id="SSF50249">
    <property type="entry name" value="Nucleic acid-binding proteins"/>
    <property type="match status" value="1"/>
</dbReference>
<dbReference type="Proteomes" id="UP001177023">
    <property type="component" value="Unassembled WGS sequence"/>
</dbReference>
<dbReference type="AlphaFoldDB" id="A0AA36D2M9"/>
<dbReference type="GO" id="GO:0010587">
    <property type="term" value="P:miRNA catabolic process"/>
    <property type="evidence" value="ECO:0007669"/>
    <property type="project" value="TreeGrafter"/>
</dbReference>
<feature type="region of interest" description="Disordered" evidence="1">
    <location>
        <begin position="1"/>
        <end position="65"/>
    </location>
</feature>
<proteinExistence type="predicted"/>
<gene>
    <name evidence="2" type="ORF">MSPICULIGERA_LOCUS17750</name>
</gene>
<dbReference type="GO" id="GO:0006402">
    <property type="term" value="P:mRNA catabolic process"/>
    <property type="evidence" value="ECO:0007669"/>
    <property type="project" value="TreeGrafter"/>
</dbReference>
<feature type="region of interest" description="Disordered" evidence="1">
    <location>
        <begin position="338"/>
        <end position="365"/>
    </location>
</feature>
<dbReference type="PANTHER" id="PTHR23355">
    <property type="entry name" value="RIBONUCLEASE"/>
    <property type="match status" value="1"/>
</dbReference>
<dbReference type="InterPro" id="IPR050180">
    <property type="entry name" value="RNR_Ribonuclease"/>
</dbReference>
<reference evidence="2" key="1">
    <citation type="submission" date="2023-06" db="EMBL/GenBank/DDBJ databases">
        <authorList>
            <person name="Delattre M."/>
        </authorList>
    </citation>
    <scope>NUCLEOTIDE SEQUENCE</scope>
    <source>
        <strain evidence="2">AF72</strain>
    </source>
</reference>
<sequence length="512" mass="56451">MRPHRDIYGFQTTGNPDGDAYPNFYGEPPQQQLRPPLPPRTDDHPLHSHFRPPQPPPRQPNFSGVPRIGRVSVEEVMGISLLGSEGIDLKKSPLLEQLKQAGSKAAAFDALGPFMPLVPGFPNPRAPINSFRKVRSGSSIFRPELFQTTMEAMVGQQGNTDVLQLIRALRDDNDNISQRPNRRMPGGNYNPLPDVVPWNVTARRDPIPAPTRSPGLGPLSRTNQSQKNKNGHLFTGQTGHNAKPRKPYFMPYMSMDAVERGLQDPKAKLIKGTLRMNKHGHQEAHLEIADNSEQPDVLILGVADRNRAGDGDLVVVKVKERDLWVVREGLYAAWRQRVSGKSAKEPEKPPPVLGDELAQDVTESPPHYTREELIRIGTTAEGATERAPNNGTQLELSATAQKALRALGLQRAGAEFSEGSLLKKLADTPRSITAQQLFSKEGNLPRRMTVRTATEFNVGKLAIPDSCLQKTAEVVFIVQQNMGMCMPSYVKVPETSRDVMPAGDAALHIPLD</sequence>
<dbReference type="InterPro" id="IPR012340">
    <property type="entry name" value="NA-bd_OB-fold"/>
</dbReference>
<dbReference type="GO" id="GO:0000175">
    <property type="term" value="F:3'-5'-RNA exonuclease activity"/>
    <property type="evidence" value="ECO:0007669"/>
    <property type="project" value="TreeGrafter"/>
</dbReference>
<comment type="caution">
    <text evidence="2">The sequence shown here is derived from an EMBL/GenBank/DDBJ whole genome shotgun (WGS) entry which is preliminary data.</text>
</comment>
<organism evidence="2 3">
    <name type="scientific">Mesorhabditis spiculigera</name>
    <dbReference type="NCBI Taxonomy" id="96644"/>
    <lineage>
        <taxon>Eukaryota</taxon>
        <taxon>Metazoa</taxon>
        <taxon>Ecdysozoa</taxon>
        <taxon>Nematoda</taxon>
        <taxon>Chromadorea</taxon>
        <taxon>Rhabditida</taxon>
        <taxon>Rhabditina</taxon>
        <taxon>Rhabditomorpha</taxon>
        <taxon>Rhabditoidea</taxon>
        <taxon>Rhabditidae</taxon>
        <taxon>Mesorhabditinae</taxon>
        <taxon>Mesorhabditis</taxon>
    </lineage>
</organism>
<dbReference type="GO" id="GO:0000932">
    <property type="term" value="C:P-body"/>
    <property type="evidence" value="ECO:0007669"/>
    <property type="project" value="TreeGrafter"/>
</dbReference>
<feature type="region of interest" description="Disordered" evidence="1">
    <location>
        <begin position="202"/>
        <end position="245"/>
    </location>
</feature>
<dbReference type="EMBL" id="CATQJA010002657">
    <property type="protein sequence ID" value="CAJ0579536.1"/>
    <property type="molecule type" value="Genomic_DNA"/>
</dbReference>
<accession>A0AA36D2M9</accession>
<protein>
    <submittedName>
        <fullName evidence="2">Uncharacterized protein</fullName>
    </submittedName>
</protein>
<evidence type="ECO:0000313" key="2">
    <source>
        <dbReference type="EMBL" id="CAJ0579536.1"/>
    </source>
</evidence>
<dbReference type="Gene3D" id="2.40.50.690">
    <property type="match status" value="1"/>
</dbReference>
<keyword evidence="3" id="KW-1185">Reference proteome</keyword>
<evidence type="ECO:0000256" key="1">
    <source>
        <dbReference type="SAM" id="MobiDB-lite"/>
    </source>
</evidence>